<evidence type="ECO:0000256" key="1">
    <source>
        <dbReference type="SAM" id="MobiDB-lite"/>
    </source>
</evidence>
<evidence type="ECO:0000313" key="2">
    <source>
        <dbReference type="EMBL" id="KAJ1094889.1"/>
    </source>
</evidence>
<feature type="compositionally biased region" description="Low complexity" evidence="1">
    <location>
        <begin position="124"/>
        <end position="135"/>
    </location>
</feature>
<reference evidence="2" key="1">
    <citation type="journal article" date="2022" name="bioRxiv">
        <title>Sequencing and chromosome-scale assembly of the giantPleurodeles waltlgenome.</title>
        <authorList>
            <person name="Brown T."/>
            <person name="Elewa A."/>
            <person name="Iarovenko S."/>
            <person name="Subramanian E."/>
            <person name="Araus A.J."/>
            <person name="Petzold A."/>
            <person name="Susuki M."/>
            <person name="Suzuki K.-i.T."/>
            <person name="Hayashi T."/>
            <person name="Toyoda A."/>
            <person name="Oliveira C."/>
            <person name="Osipova E."/>
            <person name="Leigh N.D."/>
            <person name="Simon A."/>
            <person name="Yun M.H."/>
        </authorList>
    </citation>
    <scope>NUCLEOTIDE SEQUENCE</scope>
    <source>
        <strain evidence="2">20211129_DDA</strain>
        <tissue evidence="2">Liver</tissue>
    </source>
</reference>
<accession>A0AAV7LVW3</accession>
<evidence type="ECO:0000313" key="3">
    <source>
        <dbReference type="Proteomes" id="UP001066276"/>
    </source>
</evidence>
<dbReference type="EMBL" id="JANPWB010000014">
    <property type="protein sequence ID" value="KAJ1094889.1"/>
    <property type="molecule type" value="Genomic_DNA"/>
</dbReference>
<name>A0AAV7LVW3_PLEWA</name>
<dbReference type="Proteomes" id="UP001066276">
    <property type="component" value="Chromosome 10"/>
</dbReference>
<protein>
    <submittedName>
        <fullName evidence="2">Uncharacterized protein</fullName>
    </submittedName>
</protein>
<sequence>MMSTVTSLPGALDDVRDQGHPGACDEARGGLFFGDETRCLGDDVLTLVPVTWHVSFRKSFLRPVGQGSHGACARRSFKRAGQNKSRPRHPCASPQSSPVFFRGPSGAREQSSRRAEGSARSEAARGGARCCGSARPRWRRSGTGGGGAEGALTPPEPAPRRPQCDTGWARAAPP</sequence>
<comment type="caution">
    <text evidence="2">The sequence shown here is derived from an EMBL/GenBank/DDBJ whole genome shotgun (WGS) entry which is preliminary data.</text>
</comment>
<feature type="compositionally biased region" description="Basic and acidic residues" evidence="1">
    <location>
        <begin position="110"/>
        <end position="123"/>
    </location>
</feature>
<keyword evidence="3" id="KW-1185">Reference proteome</keyword>
<feature type="region of interest" description="Disordered" evidence="1">
    <location>
        <begin position="1"/>
        <end position="20"/>
    </location>
</feature>
<proteinExistence type="predicted"/>
<dbReference type="AlphaFoldDB" id="A0AAV7LVW3"/>
<organism evidence="2 3">
    <name type="scientific">Pleurodeles waltl</name>
    <name type="common">Iberian ribbed newt</name>
    <dbReference type="NCBI Taxonomy" id="8319"/>
    <lineage>
        <taxon>Eukaryota</taxon>
        <taxon>Metazoa</taxon>
        <taxon>Chordata</taxon>
        <taxon>Craniata</taxon>
        <taxon>Vertebrata</taxon>
        <taxon>Euteleostomi</taxon>
        <taxon>Amphibia</taxon>
        <taxon>Batrachia</taxon>
        <taxon>Caudata</taxon>
        <taxon>Salamandroidea</taxon>
        <taxon>Salamandridae</taxon>
        <taxon>Pleurodelinae</taxon>
        <taxon>Pleurodeles</taxon>
    </lineage>
</organism>
<feature type="region of interest" description="Disordered" evidence="1">
    <location>
        <begin position="64"/>
        <end position="174"/>
    </location>
</feature>
<gene>
    <name evidence="2" type="ORF">NDU88_000065</name>
</gene>